<feature type="transmembrane region" description="Helical" evidence="7">
    <location>
        <begin position="113"/>
        <end position="134"/>
    </location>
</feature>
<keyword evidence="9" id="KW-1185">Reference proteome</keyword>
<dbReference type="EMBL" id="BSNS01000001">
    <property type="protein sequence ID" value="GLQ52757.1"/>
    <property type="molecule type" value="Genomic_DNA"/>
</dbReference>
<feature type="transmembrane region" description="Helical" evidence="7">
    <location>
        <begin position="317"/>
        <end position="340"/>
    </location>
</feature>
<dbReference type="PANTHER" id="PTHR30250">
    <property type="entry name" value="PST FAMILY PREDICTED COLANIC ACID TRANSPORTER"/>
    <property type="match status" value="1"/>
</dbReference>
<dbReference type="PANTHER" id="PTHR30250:SF10">
    <property type="entry name" value="LIPOPOLYSACCHARIDE BIOSYNTHESIS PROTEIN WZXC"/>
    <property type="match status" value="1"/>
</dbReference>
<feature type="transmembrane region" description="Helical" evidence="7">
    <location>
        <begin position="415"/>
        <end position="436"/>
    </location>
</feature>
<evidence type="ECO:0000256" key="3">
    <source>
        <dbReference type="ARBA" id="ARBA00022475"/>
    </source>
</evidence>
<evidence type="ECO:0000256" key="2">
    <source>
        <dbReference type="ARBA" id="ARBA00007430"/>
    </source>
</evidence>
<evidence type="ECO:0000256" key="5">
    <source>
        <dbReference type="ARBA" id="ARBA00022989"/>
    </source>
</evidence>
<gene>
    <name evidence="8" type="ORF">GCM10010862_00150</name>
</gene>
<evidence type="ECO:0000256" key="6">
    <source>
        <dbReference type="ARBA" id="ARBA00023136"/>
    </source>
</evidence>
<feature type="transmembrane region" description="Helical" evidence="7">
    <location>
        <begin position="173"/>
        <end position="194"/>
    </location>
</feature>
<comment type="caution">
    <text evidence="8">The sequence shown here is derived from an EMBL/GenBank/DDBJ whole genome shotgun (WGS) entry which is preliminary data.</text>
</comment>
<keyword evidence="6 7" id="KW-0472">Membrane</keyword>
<feature type="transmembrane region" description="Helical" evidence="7">
    <location>
        <begin position="385"/>
        <end position="403"/>
    </location>
</feature>
<proteinExistence type="inferred from homology"/>
<dbReference type="Pfam" id="PF13440">
    <property type="entry name" value="Polysacc_synt_3"/>
    <property type="match status" value="1"/>
</dbReference>
<accession>A0ABQ5VY76</accession>
<comment type="similarity">
    <text evidence="2">Belongs to the polysaccharide synthase family.</text>
</comment>
<dbReference type="InterPro" id="IPR050833">
    <property type="entry name" value="Poly_Biosynth_Transport"/>
</dbReference>
<feature type="transmembrane region" description="Helical" evidence="7">
    <location>
        <begin position="448"/>
        <end position="469"/>
    </location>
</feature>
<feature type="transmembrane region" description="Helical" evidence="7">
    <location>
        <begin position="89"/>
        <end position="107"/>
    </location>
</feature>
<protein>
    <submittedName>
        <fullName evidence="8">Lipopolysaccharide biosynthesis protein</fullName>
    </submittedName>
</protein>
<evidence type="ECO:0000256" key="7">
    <source>
        <dbReference type="SAM" id="Phobius"/>
    </source>
</evidence>
<evidence type="ECO:0000256" key="1">
    <source>
        <dbReference type="ARBA" id="ARBA00004651"/>
    </source>
</evidence>
<evidence type="ECO:0000313" key="8">
    <source>
        <dbReference type="EMBL" id="GLQ52757.1"/>
    </source>
</evidence>
<keyword evidence="3" id="KW-1003">Cell membrane</keyword>
<evidence type="ECO:0000313" key="9">
    <source>
        <dbReference type="Proteomes" id="UP001156691"/>
    </source>
</evidence>
<reference evidence="9" key="1">
    <citation type="journal article" date="2019" name="Int. J. Syst. Evol. Microbiol.">
        <title>The Global Catalogue of Microorganisms (GCM) 10K type strain sequencing project: providing services to taxonomists for standard genome sequencing and annotation.</title>
        <authorList>
            <consortium name="The Broad Institute Genomics Platform"/>
            <consortium name="The Broad Institute Genome Sequencing Center for Infectious Disease"/>
            <person name="Wu L."/>
            <person name="Ma J."/>
        </authorList>
    </citation>
    <scope>NUCLEOTIDE SEQUENCE [LARGE SCALE GENOMIC DNA]</scope>
    <source>
        <strain evidence="9">NBRC 112416</strain>
    </source>
</reference>
<evidence type="ECO:0000256" key="4">
    <source>
        <dbReference type="ARBA" id="ARBA00022692"/>
    </source>
</evidence>
<feature type="transmembrane region" description="Helical" evidence="7">
    <location>
        <begin position="20"/>
        <end position="38"/>
    </location>
</feature>
<feature type="transmembrane region" description="Helical" evidence="7">
    <location>
        <begin position="146"/>
        <end position="167"/>
    </location>
</feature>
<dbReference type="Proteomes" id="UP001156691">
    <property type="component" value="Unassembled WGS sequence"/>
</dbReference>
<keyword evidence="5 7" id="KW-1133">Transmembrane helix</keyword>
<organism evidence="8 9">
    <name type="scientific">Devosia nitrariae</name>
    <dbReference type="NCBI Taxonomy" id="2071872"/>
    <lineage>
        <taxon>Bacteria</taxon>
        <taxon>Pseudomonadati</taxon>
        <taxon>Pseudomonadota</taxon>
        <taxon>Alphaproteobacteria</taxon>
        <taxon>Hyphomicrobiales</taxon>
        <taxon>Devosiaceae</taxon>
        <taxon>Devosia</taxon>
    </lineage>
</organism>
<feature type="transmembrane region" description="Helical" evidence="7">
    <location>
        <begin position="44"/>
        <end position="68"/>
    </location>
</feature>
<feature type="transmembrane region" description="Helical" evidence="7">
    <location>
        <begin position="286"/>
        <end position="305"/>
    </location>
</feature>
<dbReference type="CDD" id="cd13127">
    <property type="entry name" value="MATE_tuaB_like"/>
    <property type="match status" value="1"/>
</dbReference>
<name>A0ABQ5VY76_9HYPH</name>
<dbReference type="RefSeq" id="WP_284338231.1">
    <property type="nucleotide sequence ID" value="NZ_BSNS01000001.1"/>
</dbReference>
<keyword evidence="4 7" id="KW-0812">Transmembrane</keyword>
<comment type="subcellular location">
    <subcellularLocation>
        <location evidence="1">Cell membrane</location>
        <topology evidence="1">Multi-pass membrane protein</topology>
    </subcellularLocation>
</comment>
<feature type="transmembrane region" description="Helical" evidence="7">
    <location>
        <begin position="361"/>
        <end position="379"/>
    </location>
</feature>
<sequence>MTSITVRLIKGSMWLSLSRAVVNGLSTLSIVVLAWYLAPSDFGLVALATTILVIVTSVTDLSLSQALIRHRAPTESHFSAAWTLNATRGLLLCLFFAAFAYPASVLYEEPRLFDVMLALGLSLLMGGLTNPRLVLLQRQLIFWQEFVLSVSQKLTGFVAAVAIAVIFQSYWALVIGTLVSQATMIIVSYLVLPFRPRITFAHMKELFSFSAWLTAGQIVNTLNWRFDYLLIGKVLGGTPLGYYTVGSNLARIPTREATVPLTQAIYPSFASLQDDPARLAAAYQRVQALVTAIALPAGIGLAVVADPLVRLALGEKWLPIVFIIEALASVYALQTLGSLVQPLGMAKNQNKLLFIRDTQMLFVRVPIIFAGLMLFGLPGVIFGRVLTGLMGALVNMVLVRRLIDVPVLKQLGANARALMSVAVMAAGVMLASRYMPEAADRGGLFVELILQVALGAPLYCGSTFLLWMAMKRPAGPETEVQKILTGVLSKIRRA</sequence>